<reference evidence="2" key="1">
    <citation type="submission" date="2016-10" db="EMBL/GenBank/DDBJ databases">
        <authorList>
            <person name="Varghese N."/>
            <person name="Submissions S."/>
        </authorList>
    </citation>
    <scope>NUCLEOTIDE SEQUENCE [LARGE SCALE GENOMIC DNA]</scope>
    <source>
        <strain evidence="2">DSM 23317</strain>
    </source>
</reference>
<dbReference type="SUPFAM" id="SSF51735">
    <property type="entry name" value="NAD(P)-binding Rossmann-fold domains"/>
    <property type="match status" value="1"/>
</dbReference>
<dbReference type="Pfam" id="PF13241">
    <property type="entry name" value="NAD_binding_7"/>
    <property type="match status" value="1"/>
</dbReference>
<accession>A0A1G8WLZ7</accession>
<name>A0A1G8WLZ7_9GAMM</name>
<sequence>MMPLTFTDAMSVLIIGGGRAAAIKATSVLRYQQRVTLISPQFNERCLGLPCERIDGDVYQMRPEDFAAYQLIYLAMPWPATSERRRHIERLAKTLKADGKLLCVSCKPQLGNVTNPCSRRVGEHLLALSCEYSDPLRTRSLTEKLTESLQRLA</sequence>
<dbReference type="RefSeq" id="WP_090366631.1">
    <property type="nucleotide sequence ID" value="NZ_FNEM01000013.1"/>
</dbReference>
<keyword evidence="2" id="KW-1185">Reference proteome</keyword>
<dbReference type="EMBL" id="FNEM01000013">
    <property type="protein sequence ID" value="SDJ79126.1"/>
    <property type="molecule type" value="Genomic_DNA"/>
</dbReference>
<dbReference type="AlphaFoldDB" id="A0A1G8WLZ7"/>
<dbReference type="Proteomes" id="UP000199527">
    <property type="component" value="Unassembled WGS sequence"/>
</dbReference>
<dbReference type="OrthoDB" id="6399585at2"/>
<gene>
    <name evidence="1" type="ORF">SAMN04488540_113104</name>
</gene>
<organism evidence="1 2">
    <name type="scientific">Ferrimonas sediminum</name>
    <dbReference type="NCBI Taxonomy" id="718193"/>
    <lineage>
        <taxon>Bacteria</taxon>
        <taxon>Pseudomonadati</taxon>
        <taxon>Pseudomonadota</taxon>
        <taxon>Gammaproteobacteria</taxon>
        <taxon>Alteromonadales</taxon>
        <taxon>Ferrimonadaceae</taxon>
        <taxon>Ferrimonas</taxon>
    </lineage>
</organism>
<protein>
    <submittedName>
        <fullName evidence="1">Siroheme synthase (Precorrin-2 oxidase/ferrochelatase domain)</fullName>
    </submittedName>
</protein>
<evidence type="ECO:0000313" key="1">
    <source>
        <dbReference type="EMBL" id="SDJ79126.1"/>
    </source>
</evidence>
<evidence type="ECO:0000313" key="2">
    <source>
        <dbReference type="Proteomes" id="UP000199527"/>
    </source>
</evidence>
<proteinExistence type="predicted"/>
<dbReference type="InterPro" id="IPR036291">
    <property type="entry name" value="NAD(P)-bd_dom_sf"/>
</dbReference>
<dbReference type="Gene3D" id="3.40.50.720">
    <property type="entry name" value="NAD(P)-binding Rossmann-like Domain"/>
    <property type="match status" value="1"/>
</dbReference>